<evidence type="ECO:0000313" key="2">
    <source>
        <dbReference type="Proteomes" id="UP001470230"/>
    </source>
</evidence>
<proteinExistence type="predicted"/>
<organism evidence="1 2">
    <name type="scientific">Tritrichomonas musculus</name>
    <dbReference type="NCBI Taxonomy" id="1915356"/>
    <lineage>
        <taxon>Eukaryota</taxon>
        <taxon>Metamonada</taxon>
        <taxon>Parabasalia</taxon>
        <taxon>Tritrichomonadida</taxon>
        <taxon>Tritrichomonadidae</taxon>
        <taxon>Tritrichomonas</taxon>
    </lineage>
</organism>
<dbReference type="EMBL" id="JAPFFF010000001">
    <property type="protein sequence ID" value="KAK8898589.1"/>
    <property type="molecule type" value="Genomic_DNA"/>
</dbReference>
<comment type="caution">
    <text evidence="1">The sequence shown here is derived from an EMBL/GenBank/DDBJ whole genome shotgun (WGS) entry which is preliminary data.</text>
</comment>
<sequence>MSAVQRCIQNRIKLTKKDKEFLETVSPCKYDYSLSERCIRITSSKKLNPFQFFFYLALVFTNDKWKDTDYDFTRDTFANNLHVIPPALELIIQLNLLFFPQCDDKKIEESVKLFILTLFTIAREKLKNESQKQYQSFIALIDHFQPVSKTMHLNFDERTFPSYLIRSCYNDL</sequence>
<keyword evidence="2" id="KW-1185">Reference proteome</keyword>
<dbReference type="InterPro" id="IPR019137">
    <property type="entry name" value="Nck-associated_protein-1"/>
</dbReference>
<dbReference type="Proteomes" id="UP001470230">
    <property type="component" value="Unassembled WGS sequence"/>
</dbReference>
<name>A0ABR2L5F9_9EUKA</name>
<evidence type="ECO:0008006" key="3">
    <source>
        <dbReference type="Google" id="ProtNLM"/>
    </source>
</evidence>
<accession>A0ABR2L5F9</accession>
<dbReference type="Pfam" id="PF09735">
    <property type="entry name" value="Nckap1"/>
    <property type="match status" value="1"/>
</dbReference>
<gene>
    <name evidence="1" type="ORF">M9Y10_000881</name>
</gene>
<reference evidence="1 2" key="1">
    <citation type="submission" date="2024-04" db="EMBL/GenBank/DDBJ databases">
        <title>Tritrichomonas musculus Genome.</title>
        <authorList>
            <person name="Alves-Ferreira E."/>
            <person name="Grigg M."/>
            <person name="Lorenzi H."/>
            <person name="Galac M."/>
        </authorList>
    </citation>
    <scope>NUCLEOTIDE SEQUENCE [LARGE SCALE GENOMIC DNA]</scope>
    <source>
        <strain evidence="1 2">EAF2021</strain>
    </source>
</reference>
<evidence type="ECO:0000313" key="1">
    <source>
        <dbReference type="EMBL" id="KAK8898589.1"/>
    </source>
</evidence>
<protein>
    <recommendedName>
        <fullName evidence="3">ELMO domain-containing protein</fullName>
    </recommendedName>
</protein>